<keyword evidence="4 7" id="KW-0822">Tryptophan biosynthesis</keyword>
<evidence type="ECO:0000313" key="9">
    <source>
        <dbReference type="EMBL" id="MBV7273609.1"/>
    </source>
</evidence>
<dbReference type="Proteomes" id="UP000694308">
    <property type="component" value="Unassembled WGS sequence"/>
</dbReference>
<evidence type="ECO:0000256" key="5">
    <source>
        <dbReference type="ARBA" id="ARBA00023141"/>
    </source>
</evidence>
<accession>A0A949TIS8</accession>
<protein>
    <recommendedName>
        <fullName evidence="2 7">N-(5'-phosphoribosyl)anthranilate isomerase</fullName>
        <shortName evidence="7">PRAI</shortName>
        <ecNumber evidence="7">5.3.1.24</ecNumber>
    </recommendedName>
</protein>
<dbReference type="InterPro" id="IPR044643">
    <property type="entry name" value="TrpF_fam"/>
</dbReference>
<evidence type="ECO:0000256" key="7">
    <source>
        <dbReference type="HAMAP-Rule" id="MF_00135"/>
    </source>
</evidence>
<dbReference type="GO" id="GO:0000162">
    <property type="term" value="P:L-tryptophan biosynthetic process"/>
    <property type="evidence" value="ECO:0007669"/>
    <property type="project" value="UniProtKB-UniRule"/>
</dbReference>
<dbReference type="PANTHER" id="PTHR42894:SF1">
    <property type="entry name" value="N-(5'-PHOSPHORIBOSYL)ANTHRANILATE ISOMERASE"/>
    <property type="match status" value="1"/>
</dbReference>
<comment type="caution">
    <text evidence="9">The sequence shown here is derived from an EMBL/GenBank/DDBJ whole genome shotgun (WGS) entry which is preliminary data.</text>
</comment>
<gene>
    <name evidence="7" type="primary">trpF</name>
    <name evidence="9" type="ORF">I6U48_11875</name>
</gene>
<evidence type="ECO:0000256" key="2">
    <source>
        <dbReference type="ARBA" id="ARBA00022272"/>
    </source>
</evidence>
<evidence type="ECO:0000256" key="1">
    <source>
        <dbReference type="ARBA" id="ARBA00001164"/>
    </source>
</evidence>
<name>A0A949TIS8_9CLOT</name>
<evidence type="ECO:0000313" key="10">
    <source>
        <dbReference type="Proteomes" id="UP000694308"/>
    </source>
</evidence>
<sequence length="218" mass="24486">MTLVKVCGLTREEDIKYANELLPDYVGFVFCKSKRQVSLEQGKKLIIDKLDKRIKTVGVFQNDDIEKVKCIAVNLKLNVIQLHGIEDKNYIQALQEFKLWKCMSIDVASSSQEDLKEAIKGYEEKINDISKYNIEAMLVDSSAKGSSGGSGMSFNWNILNNLKITKPLVMAGGLNPGNIEEALRKVKPYAVDVSSGVEENGVKNFEKIKSFIEKVRNF</sequence>
<dbReference type="HAMAP" id="MF_00135">
    <property type="entry name" value="PRAI"/>
    <property type="match status" value="1"/>
</dbReference>
<dbReference type="InterPro" id="IPR001240">
    <property type="entry name" value="PRAI_dom"/>
</dbReference>
<evidence type="ECO:0000256" key="4">
    <source>
        <dbReference type="ARBA" id="ARBA00022822"/>
    </source>
</evidence>
<dbReference type="PANTHER" id="PTHR42894">
    <property type="entry name" value="N-(5'-PHOSPHORIBOSYL)ANTHRANILATE ISOMERASE"/>
    <property type="match status" value="1"/>
</dbReference>
<keyword evidence="10" id="KW-1185">Reference proteome</keyword>
<comment type="pathway">
    <text evidence="7">Amino-acid biosynthesis; L-tryptophan biosynthesis; L-tryptophan from chorismate: step 3/5.</text>
</comment>
<keyword evidence="5 7" id="KW-0057">Aromatic amino acid biosynthesis</keyword>
<evidence type="ECO:0000256" key="6">
    <source>
        <dbReference type="ARBA" id="ARBA00023235"/>
    </source>
</evidence>
<dbReference type="GO" id="GO:0004640">
    <property type="term" value="F:phosphoribosylanthranilate isomerase activity"/>
    <property type="evidence" value="ECO:0007669"/>
    <property type="project" value="UniProtKB-UniRule"/>
</dbReference>
<feature type="domain" description="N-(5'phosphoribosyl) anthranilate isomerase (PRAI)" evidence="8">
    <location>
        <begin position="4"/>
        <end position="213"/>
    </location>
</feature>
<dbReference type="EC" id="5.3.1.24" evidence="7"/>
<comment type="similarity">
    <text evidence="7">Belongs to the TrpF family.</text>
</comment>
<dbReference type="RefSeq" id="WP_218320677.1">
    <property type="nucleotide sequence ID" value="NZ_JAEEGC010000050.1"/>
</dbReference>
<comment type="catalytic activity">
    <reaction evidence="1 7">
        <text>N-(5-phospho-beta-D-ribosyl)anthranilate = 1-(2-carboxyphenylamino)-1-deoxy-D-ribulose 5-phosphate</text>
        <dbReference type="Rhea" id="RHEA:21540"/>
        <dbReference type="ChEBI" id="CHEBI:18277"/>
        <dbReference type="ChEBI" id="CHEBI:58613"/>
        <dbReference type="EC" id="5.3.1.24"/>
    </reaction>
</comment>
<reference evidence="9" key="1">
    <citation type="submission" date="2020-12" db="EMBL/GenBank/DDBJ databases">
        <title>Clostridium thailandense sp. nov., a novel acetogenic bacterium isolated from peat land soil in Thailand.</title>
        <authorList>
            <person name="Chaikitkaew S."/>
            <person name="Birkeland N.K."/>
        </authorList>
    </citation>
    <scope>NUCLEOTIDE SEQUENCE</scope>
    <source>
        <strain evidence="9">PL3</strain>
    </source>
</reference>
<keyword evidence="3 7" id="KW-0028">Amino-acid biosynthesis</keyword>
<evidence type="ECO:0000256" key="3">
    <source>
        <dbReference type="ARBA" id="ARBA00022605"/>
    </source>
</evidence>
<keyword evidence="6 7" id="KW-0413">Isomerase</keyword>
<dbReference type="AlphaFoldDB" id="A0A949TIS8"/>
<proteinExistence type="inferred from homology"/>
<dbReference type="CDD" id="cd00405">
    <property type="entry name" value="PRAI"/>
    <property type="match status" value="1"/>
</dbReference>
<dbReference type="EMBL" id="JAEEGC010000050">
    <property type="protein sequence ID" value="MBV7273609.1"/>
    <property type="molecule type" value="Genomic_DNA"/>
</dbReference>
<dbReference type="Pfam" id="PF00697">
    <property type="entry name" value="PRAI"/>
    <property type="match status" value="1"/>
</dbReference>
<organism evidence="9 10">
    <name type="scientific">Clostridium thailandense</name>
    <dbReference type="NCBI Taxonomy" id="2794346"/>
    <lineage>
        <taxon>Bacteria</taxon>
        <taxon>Bacillati</taxon>
        <taxon>Bacillota</taxon>
        <taxon>Clostridia</taxon>
        <taxon>Eubacteriales</taxon>
        <taxon>Clostridiaceae</taxon>
        <taxon>Clostridium</taxon>
    </lineage>
</organism>
<evidence type="ECO:0000259" key="8">
    <source>
        <dbReference type="Pfam" id="PF00697"/>
    </source>
</evidence>